<evidence type="ECO:0000313" key="2">
    <source>
        <dbReference type="Proteomes" id="UP001055879"/>
    </source>
</evidence>
<evidence type="ECO:0000313" key="1">
    <source>
        <dbReference type="EMBL" id="KAI3772202.1"/>
    </source>
</evidence>
<reference evidence="2" key="1">
    <citation type="journal article" date="2022" name="Mol. Ecol. Resour.">
        <title>The genomes of chicory, endive, great burdock and yacon provide insights into Asteraceae palaeo-polyploidization history and plant inulin production.</title>
        <authorList>
            <person name="Fan W."/>
            <person name="Wang S."/>
            <person name="Wang H."/>
            <person name="Wang A."/>
            <person name="Jiang F."/>
            <person name="Liu H."/>
            <person name="Zhao H."/>
            <person name="Xu D."/>
            <person name="Zhang Y."/>
        </authorList>
    </citation>
    <scope>NUCLEOTIDE SEQUENCE [LARGE SCALE GENOMIC DNA]</scope>
    <source>
        <strain evidence="2">cv. Niubang</strain>
    </source>
</reference>
<name>A0ACB9FLZ7_ARCLA</name>
<protein>
    <submittedName>
        <fullName evidence="1">Uncharacterized protein</fullName>
    </submittedName>
</protein>
<keyword evidence="2" id="KW-1185">Reference proteome</keyword>
<gene>
    <name evidence="1" type="ORF">L6452_03383</name>
</gene>
<sequence>MVGFNWYTGHDRSMLLPNCFFRMGCSAVMLSNHRHDHPRAKYNLEHIVRTYKGGNDASFRSVYQEEDEQRFRGLRVSKDVVEISGDAIKTNITTLGESGGTTKPYIPDFKLAFEHFCVHAASKTAVKEVQRNLRLSDANMEASWDTLQRFGNTSSNSIWYELAYLEAKVKIKNNNEDDDGDGGRNLLEFLQDMKFGDGGDEMKFVDGGCNNPTRIIEQN</sequence>
<comment type="caution">
    <text evidence="1">The sequence shown here is derived from an EMBL/GenBank/DDBJ whole genome shotgun (WGS) entry which is preliminary data.</text>
</comment>
<dbReference type="EMBL" id="CM042047">
    <property type="protein sequence ID" value="KAI3772202.1"/>
    <property type="molecule type" value="Genomic_DNA"/>
</dbReference>
<accession>A0ACB9FLZ7</accession>
<reference evidence="1 2" key="2">
    <citation type="journal article" date="2022" name="Mol. Ecol. Resour.">
        <title>The genomes of chicory, endive, great burdock and yacon provide insights into Asteraceae paleo-polyploidization history and plant inulin production.</title>
        <authorList>
            <person name="Fan W."/>
            <person name="Wang S."/>
            <person name="Wang H."/>
            <person name="Wang A."/>
            <person name="Jiang F."/>
            <person name="Liu H."/>
            <person name="Zhao H."/>
            <person name="Xu D."/>
            <person name="Zhang Y."/>
        </authorList>
    </citation>
    <scope>NUCLEOTIDE SEQUENCE [LARGE SCALE GENOMIC DNA]</scope>
    <source>
        <strain evidence="2">cv. Niubang</strain>
    </source>
</reference>
<proteinExistence type="predicted"/>
<organism evidence="1 2">
    <name type="scientific">Arctium lappa</name>
    <name type="common">Greater burdock</name>
    <name type="synonym">Lappa major</name>
    <dbReference type="NCBI Taxonomy" id="4217"/>
    <lineage>
        <taxon>Eukaryota</taxon>
        <taxon>Viridiplantae</taxon>
        <taxon>Streptophyta</taxon>
        <taxon>Embryophyta</taxon>
        <taxon>Tracheophyta</taxon>
        <taxon>Spermatophyta</taxon>
        <taxon>Magnoliopsida</taxon>
        <taxon>eudicotyledons</taxon>
        <taxon>Gunneridae</taxon>
        <taxon>Pentapetalae</taxon>
        <taxon>asterids</taxon>
        <taxon>campanulids</taxon>
        <taxon>Asterales</taxon>
        <taxon>Asteraceae</taxon>
        <taxon>Carduoideae</taxon>
        <taxon>Cardueae</taxon>
        <taxon>Arctiinae</taxon>
        <taxon>Arctium</taxon>
    </lineage>
</organism>
<dbReference type="Proteomes" id="UP001055879">
    <property type="component" value="Linkage Group LG01"/>
</dbReference>